<dbReference type="GO" id="GO:0034755">
    <property type="term" value="P:iron ion transmembrane transport"/>
    <property type="evidence" value="ECO:0007669"/>
    <property type="project" value="TreeGrafter"/>
</dbReference>
<reference evidence="8" key="1">
    <citation type="journal article" date="2020" name="Stud. Mycol.">
        <title>101 Dothideomycetes genomes: A test case for predicting lifestyles and emergence of pathogens.</title>
        <authorList>
            <person name="Haridas S."/>
            <person name="Albert R."/>
            <person name="Binder M."/>
            <person name="Bloem J."/>
            <person name="LaButti K."/>
            <person name="Salamov A."/>
            <person name="Andreopoulos B."/>
            <person name="Baker S."/>
            <person name="Barry K."/>
            <person name="Bills G."/>
            <person name="Bluhm B."/>
            <person name="Cannon C."/>
            <person name="Castanera R."/>
            <person name="Culley D."/>
            <person name="Daum C."/>
            <person name="Ezra D."/>
            <person name="Gonzalez J."/>
            <person name="Henrissat B."/>
            <person name="Kuo A."/>
            <person name="Liang C."/>
            <person name="Lipzen A."/>
            <person name="Lutzoni F."/>
            <person name="Magnuson J."/>
            <person name="Mondo S."/>
            <person name="Nolan M."/>
            <person name="Ohm R."/>
            <person name="Pangilinan J."/>
            <person name="Park H.-J."/>
            <person name="Ramirez L."/>
            <person name="Alfaro M."/>
            <person name="Sun H."/>
            <person name="Tritt A."/>
            <person name="Yoshinaga Y."/>
            <person name="Zwiers L.-H."/>
            <person name="Turgeon B."/>
            <person name="Goodwin S."/>
            <person name="Spatafora J."/>
            <person name="Crous P."/>
            <person name="Grigoriev I."/>
        </authorList>
    </citation>
    <scope>NUCLEOTIDE SEQUENCE [LARGE SCALE GENOMIC DNA]</scope>
    <source>
        <strain evidence="8">CECT 20119</strain>
    </source>
</reference>
<dbReference type="GO" id="GO:0005886">
    <property type="term" value="C:plasma membrane"/>
    <property type="evidence" value="ECO:0007669"/>
    <property type="project" value="TreeGrafter"/>
</dbReference>
<comment type="subcellular location">
    <subcellularLocation>
        <location evidence="1">Membrane</location>
        <topology evidence="1">Multi-pass membrane protein</topology>
    </subcellularLocation>
</comment>
<dbReference type="PANTHER" id="PTHR11706">
    <property type="entry name" value="SOLUTE CARRIER PROTEIN FAMILY 11 MEMBER"/>
    <property type="match status" value="1"/>
</dbReference>
<feature type="compositionally biased region" description="Basic residues" evidence="5">
    <location>
        <begin position="250"/>
        <end position="260"/>
    </location>
</feature>
<feature type="transmembrane region" description="Helical" evidence="6">
    <location>
        <begin position="370"/>
        <end position="392"/>
    </location>
</feature>
<evidence type="ECO:0000256" key="3">
    <source>
        <dbReference type="ARBA" id="ARBA00022989"/>
    </source>
</evidence>
<evidence type="ECO:0000313" key="7">
    <source>
        <dbReference type="EMBL" id="KAF2224909.1"/>
    </source>
</evidence>
<feature type="transmembrane region" description="Helical" evidence="6">
    <location>
        <begin position="310"/>
        <end position="334"/>
    </location>
</feature>
<keyword evidence="8" id="KW-1185">Reference proteome</keyword>
<dbReference type="NCBIfam" id="TIGR01197">
    <property type="entry name" value="nramp"/>
    <property type="match status" value="1"/>
</dbReference>
<sequence>MRGQHAELGQRNGESTAKKRIETIKDASIKYARLIGPGMLITVSYMDPGSYSTDLAAGASFQYKLLYVVFLSTVFAIFFQSLSIKLGSVTGLNLAQMIKLHTPWWLSAILYLVAEVAIIANDFGEVIGTAIALNLLFKLPILAGCAVSILDVLVILFLYRPQGSIKGLRAFEFSVFLAVLVVAMCFCIQLSLLKGTPVADVFKGYFPSKTLFRSEAIYQSCGIMGTTVMPHSLYLGSGTCQPRMLQYDKRHNKHKPRHTRSNTTDDPSTLSTFSTFSLPPILAPLHPCPKHYAPSLSAIRHCLRVSITEITISLATFALFVNSAVLVIAGSTLFNNDGDVDSPFLPDNDPDDPSLFHIHNLLSARLAPSAGTLFAISLLLSGTAAGIVCTIAGQMVCEAQLSWRVQPWVRRLVTRMITVAPAIVIAAAVGEEGLSRALEASQVVLCFCLPAVIGPLVWFTGRAAYCGVAIAPWMDDDRSQVKTVQFRNHWCTTAVAITIWLCIVCMNITTVVNVARGRVTIST</sequence>
<evidence type="ECO:0000256" key="4">
    <source>
        <dbReference type="ARBA" id="ARBA00023136"/>
    </source>
</evidence>
<feature type="transmembrane region" description="Helical" evidence="6">
    <location>
        <begin position="442"/>
        <end position="470"/>
    </location>
</feature>
<feature type="transmembrane region" description="Helical" evidence="6">
    <location>
        <begin position="65"/>
        <end position="84"/>
    </location>
</feature>
<feature type="transmembrane region" description="Helical" evidence="6">
    <location>
        <begin position="171"/>
        <end position="193"/>
    </location>
</feature>
<dbReference type="EMBL" id="ML992504">
    <property type="protein sequence ID" value="KAF2224909.1"/>
    <property type="molecule type" value="Genomic_DNA"/>
</dbReference>
<dbReference type="OrthoDB" id="409173at2759"/>
<dbReference type="PRINTS" id="PR00447">
    <property type="entry name" value="NATRESASSCMP"/>
</dbReference>
<evidence type="ECO:0000313" key="8">
    <source>
        <dbReference type="Proteomes" id="UP000799538"/>
    </source>
</evidence>
<evidence type="ECO:0000256" key="1">
    <source>
        <dbReference type="ARBA" id="ARBA00004141"/>
    </source>
</evidence>
<dbReference type="Pfam" id="PF01566">
    <property type="entry name" value="Nramp"/>
    <property type="match status" value="2"/>
</dbReference>
<keyword evidence="4 6" id="KW-0472">Membrane</keyword>
<feature type="transmembrane region" description="Helical" evidence="6">
    <location>
        <begin position="135"/>
        <end position="159"/>
    </location>
</feature>
<feature type="transmembrane region" description="Helical" evidence="6">
    <location>
        <begin position="412"/>
        <end position="430"/>
    </location>
</feature>
<dbReference type="Proteomes" id="UP000799538">
    <property type="component" value="Unassembled WGS sequence"/>
</dbReference>
<dbReference type="GO" id="GO:0005384">
    <property type="term" value="F:manganese ion transmembrane transporter activity"/>
    <property type="evidence" value="ECO:0007669"/>
    <property type="project" value="TreeGrafter"/>
</dbReference>
<dbReference type="AlphaFoldDB" id="A0A6A6GH12"/>
<proteinExistence type="predicted"/>
<accession>A0A6A6GH12</accession>
<dbReference type="InterPro" id="IPR001046">
    <property type="entry name" value="NRAMP_fam"/>
</dbReference>
<dbReference type="NCBIfam" id="NF037982">
    <property type="entry name" value="Nramp_1"/>
    <property type="match status" value="1"/>
</dbReference>
<evidence type="ECO:0000256" key="2">
    <source>
        <dbReference type="ARBA" id="ARBA00022692"/>
    </source>
</evidence>
<keyword evidence="2 6" id="KW-0812">Transmembrane</keyword>
<evidence type="ECO:0000256" key="5">
    <source>
        <dbReference type="SAM" id="MobiDB-lite"/>
    </source>
</evidence>
<gene>
    <name evidence="7" type="ORF">BDZ85DRAFT_194032</name>
</gene>
<protein>
    <submittedName>
        <fullName evidence="7">Natural resistance-associated macrophage protein-domain-containing protein</fullName>
    </submittedName>
</protein>
<evidence type="ECO:0000256" key="6">
    <source>
        <dbReference type="SAM" id="Phobius"/>
    </source>
</evidence>
<feature type="transmembrane region" description="Helical" evidence="6">
    <location>
        <begin position="490"/>
        <end position="515"/>
    </location>
</feature>
<feature type="region of interest" description="Disordered" evidence="5">
    <location>
        <begin position="250"/>
        <end position="270"/>
    </location>
</feature>
<keyword evidence="3 6" id="KW-1133">Transmembrane helix</keyword>
<dbReference type="PANTHER" id="PTHR11706:SF101">
    <property type="entry name" value="MANGANESE TRANSPORTER SMF1"/>
    <property type="match status" value="1"/>
</dbReference>
<name>A0A6A6GH12_9PEZI</name>
<dbReference type="GO" id="GO:0030026">
    <property type="term" value="P:intracellular manganese ion homeostasis"/>
    <property type="evidence" value="ECO:0007669"/>
    <property type="project" value="TreeGrafter"/>
</dbReference>
<feature type="transmembrane region" description="Helical" evidence="6">
    <location>
        <begin position="104"/>
        <end position="123"/>
    </location>
</feature>
<organism evidence="7 8">
    <name type="scientific">Elsinoe ampelina</name>
    <dbReference type="NCBI Taxonomy" id="302913"/>
    <lineage>
        <taxon>Eukaryota</taxon>
        <taxon>Fungi</taxon>
        <taxon>Dikarya</taxon>
        <taxon>Ascomycota</taxon>
        <taxon>Pezizomycotina</taxon>
        <taxon>Dothideomycetes</taxon>
        <taxon>Dothideomycetidae</taxon>
        <taxon>Myriangiales</taxon>
        <taxon>Elsinoaceae</taxon>
        <taxon>Elsinoe</taxon>
    </lineage>
</organism>
<dbReference type="GO" id="GO:0015086">
    <property type="term" value="F:cadmium ion transmembrane transporter activity"/>
    <property type="evidence" value="ECO:0007669"/>
    <property type="project" value="TreeGrafter"/>
</dbReference>